<protein>
    <submittedName>
        <fullName evidence="2">Uncharacterized protein</fullName>
    </submittedName>
</protein>
<organism evidence="2 3">
    <name type="scientific">Streptomyces glycanivorans</name>
    <dbReference type="NCBI Taxonomy" id="3033808"/>
    <lineage>
        <taxon>Bacteria</taxon>
        <taxon>Bacillati</taxon>
        <taxon>Actinomycetota</taxon>
        <taxon>Actinomycetes</taxon>
        <taxon>Kitasatosporales</taxon>
        <taxon>Streptomycetaceae</taxon>
        <taxon>Streptomyces</taxon>
    </lineage>
</organism>
<dbReference type="Proteomes" id="UP001224433">
    <property type="component" value="Chromosome"/>
</dbReference>
<evidence type="ECO:0000256" key="1">
    <source>
        <dbReference type="SAM" id="Coils"/>
    </source>
</evidence>
<dbReference type="EMBL" id="CP120983">
    <property type="protein sequence ID" value="WLQ64237.1"/>
    <property type="molecule type" value="Genomic_DNA"/>
</dbReference>
<keyword evidence="3" id="KW-1185">Reference proteome</keyword>
<reference evidence="2 3" key="1">
    <citation type="submission" date="2023-03" db="EMBL/GenBank/DDBJ databases">
        <title>Isolation and description of six Streptomyces strains from soil environments, able to metabolize different microbial glucans.</title>
        <authorList>
            <person name="Widen T."/>
            <person name="Larsbrink J."/>
        </authorList>
    </citation>
    <scope>NUCLEOTIDE SEQUENCE [LARGE SCALE GENOMIC DNA]</scope>
    <source>
        <strain evidence="2 3">Alt3</strain>
    </source>
</reference>
<evidence type="ECO:0000313" key="3">
    <source>
        <dbReference type="Proteomes" id="UP001224433"/>
    </source>
</evidence>
<sequence>MQQLYVVGLEVTLADGCSAPSAFERLMAHMEQHVSPVASGVSTAELMSGKGEVVIPGYGQGRPDQHVSWLPVTVADGVRALRMDIGQDLPKGGRFLCQLTASEYGGTTGFRVVMGRESGGLLAPATVEELRPPRSLNSVMQDSGLRCADGLDVITARENSTLTSQLPSVRDHLFSPGRRLPVLLISSIRTVGPPAVFARKAARRLAGLAHVVVVSGWLAFDSFNAGLERNLLPRDGARLYWPTVEARAPWWGSADLYGDHDALLGKLTRLLAPLSVVARGRDRLWEAVRSAETDALLDDLAGTESEQIDLLKDKLEEERGHLVQLLEQNELLENQVARLEIESANLTAQLEMATLPTVTEPTDVRRQPIANPDDFSADWDRWTEESEGALVFTPHAKDQWGKCEYPYPERMREALDTLSDLAREWRKQRGKLGTSLVSWIGDRTPLVYAPQDEALYRKKLHEFKFERTKSWDRQPHIKLDDYTTPDRVGRIYFAIDGDKYRWIVDHVGLKLYGL</sequence>
<evidence type="ECO:0000313" key="2">
    <source>
        <dbReference type="EMBL" id="WLQ64237.1"/>
    </source>
</evidence>
<proteinExistence type="predicted"/>
<gene>
    <name evidence="2" type="ORF">P8A20_11820</name>
</gene>
<accession>A0ABY9J8T0</accession>
<feature type="coiled-coil region" evidence="1">
    <location>
        <begin position="308"/>
        <end position="349"/>
    </location>
</feature>
<keyword evidence="1" id="KW-0175">Coiled coil</keyword>
<dbReference type="RefSeq" id="WP_306103480.1">
    <property type="nucleotide sequence ID" value="NZ_CP120983.1"/>
</dbReference>
<name>A0ABY9J8T0_9ACTN</name>